<accession>A0A9P9EVL3</accession>
<dbReference type="OrthoDB" id="5390606at2759"/>
<dbReference type="AlphaFoldDB" id="A0A9P9EVL3"/>
<organism evidence="1 2">
    <name type="scientific">Dactylonectria macrodidyma</name>
    <dbReference type="NCBI Taxonomy" id="307937"/>
    <lineage>
        <taxon>Eukaryota</taxon>
        <taxon>Fungi</taxon>
        <taxon>Dikarya</taxon>
        <taxon>Ascomycota</taxon>
        <taxon>Pezizomycotina</taxon>
        <taxon>Sordariomycetes</taxon>
        <taxon>Hypocreomycetidae</taxon>
        <taxon>Hypocreales</taxon>
        <taxon>Nectriaceae</taxon>
        <taxon>Dactylonectria</taxon>
    </lineage>
</organism>
<comment type="caution">
    <text evidence="1">The sequence shown here is derived from an EMBL/GenBank/DDBJ whole genome shotgun (WGS) entry which is preliminary data.</text>
</comment>
<evidence type="ECO:0008006" key="3">
    <source>
        <dbReference type="Google" id="ProtNLM"/>
    </source>
</evidence>
<dbReference type="PANTHER" id="PTHR46082">
    <property type="entry name" value="ATP/GTP-BINDING PROTEIN-RELATED"/>
    <property type="match status" value="1"/>
</dbReference>
<proteinExistence type="predicted"/>
<evidence type="ECO:0000313" key="1">
    <source>
        <dbReference type="EMBL" id="KAH7146082.1"/>
    </source>
</evidence>
<dbReference type="InterPro" id="IPR011990">
    <property type="entry name" value="TPR-like_helical_dom_sf"/>
</dbReference>
<dbReference type="EMBL" id="JAGMUV010000008">
    <property type="protein sequence ID" value="KAH7146082.1"/>
    <property type="molecule type" value="Genomic_DNA"/>
</dbReference>
<name>A0A9P9EVL3_9HYPO</name>
<reference evidence="1" key="1">
    <citation type="journal article" date="2021" name="Nat. Commun.">
        <title>Genetic determinants of endophytism in the Arabidopsis root mycobiome.</title>
        <authorList>
            <person name="Mesny F."/>
            <person name="Miyauchi S."/>
            <person name="Thiergart T."/>
            <person name="Pickel B."/>
            <person name="Atanasova L."/>
            <person name="Karlsson M."/>
            <person name="Huettel B."/>
            <person name="Barry K.W."/>
            <person name="Haridas S."/>
            <person name="Chen C."/>
            <person name="Bauer D."/>
            <person name="Andreopoulos W."/>
            <person name="Pangilinan J."/>
            <person name="LaButti K."/>
            <person name="Riley R."/>
            <person name="Lipzen A."/>
            <person name="Clum A."/>
            <person name="Drula E."/>
            <person name="Henrissat B."/>
            <person name="Kohler A."/>
            <person name="Grigoriev I.V."/>
            <person name="Martin F.M."/>
            <person name="Hacquard S."/>
        </authorList>
    </citation>
    <scope>NUCLEOTIDE SEQUENCE</scope>
    <source>
        <strain evidence="1">MPI-CAGE-AT-0147</strain>
    </source>
</reference>
<gene>
    <name evidence="1" type="ORF">EDB81DRAFT_759388</name>
</gene>
<evidence type="ECO:0000313" key="2">
    <source>
        <dbReference type="Proteomes" id="UP000738349"/>
    </source>
</evidence>
<dbReference type="Gene3D" id="1.25.40.10">
    <property type="entry name" value="Tetratricopeptide repeat domain"/>
    <property type="match status" value="1"/>
</dbReference>
<keyword evidence="2" id="KW-1185">Reference proteome</keyword>
<sequence length="229" mass="25923">MALARWLLPRSMMGRDDDGVPRLTTWEATSLRDLRAGRPQQLKRTPIARRSFGGYVNRRAPRISVKAYLDAFRESDKKKGSLLNSDAGDLRRDETVSNSVVTTCFFNPQGIPEFVLHNYKGDLTDNADGVKDDEDNDEFEDDLDVLRGYSLVSVTAKRDVCEMHTLVQFCTRVWLSIAGSYEAAENLGEKAVKMRKRVLGEEHPLTLTSMANLASTYMNQGRWKEAEEL</sequence>
<dbReference type="Proteomes" id="UP000738349">
    <property type="component" value="Unassembled WGS sequence"/>
</dbReference>
<dbReference type="SUPFAM" id="SSF48452">
    <property type="entry name" value="TPR-like"/>
    <property type="match status" value="1"/>
</dbReference>
<dbReference type="PANTHER" id="PTHR46082:SF11">
    <property type="entry name" value="AAA+ ATPASE DOMAIN-CONTAINING PROTEIN-RELATED"/>
    <property type="match status" value="1"/>
</dbReference>
<dbReference type="InterPro" id="IPR053137">
    <property type="entry name" value="NLR-like"/>
</dbReference>
<dbReference type="Pfam" id="PF13424">
    <property type="entry name" value="TPR_12"/>
    <property type="match status" value="1"/>
</dbReference>
<protein>
    <recommendedName>
        <fullName evidence="3">Kinesin light chain</fullName>
    </recommendedName>
</protein>